<accession>A0ABW4UI98</accession>
<dbReference type="Pfam" id="PF10983">
    <property type="entry name" value="DUF2793"/>
    <property type="match status" value="1"/>
</dbReference>
<comment type="caution">
    <text evidence="1">The sequence shown here is derived from an EMBL/GenBank/DDBJ whole genome shotgun (WGS) entry which is preliminary data.</text>
</comment>
<dbReference type="RefSeq" id="WP_379102587.1">
    <property type="nucleotide sequence ID" value="NZ_JBHUGZ010000017.1"/>
</dbReference>
<keyword evidence="2" id="KW-1185">Reference proteome</keyword>
<dbReference type="InterPro" id="IPR021251">
    <property type="entry name" value="DUF2793"/>
</dbReference>
<protein>
    <submittedName>
        <fullName evidence="1">DUF2793 domain-containing protein</fullName>
    </submittedName>
</protein>
<gene>
    <name evidence="1" type="ORF">ACFSOZ_25965</name>
</gene>
<sequence>MTTSNRLGITELAETQNNRSVTVNEAIAKLEAGAFCFPAVSIGDTAPPGSPAEGDAYCLGASPTGAWSGQATKVAVYYNAAWFFLPAIEGALAYAQDANAYYFFDSSTWSLLAGGGGAGDVVGPGSAVNNNIALFDTTTGKLIKDSGVAISTDGTFASNSDAKVTTEKGVKTYVDGKVTGLSWKQAVRAATTGAGTLASSFENGDTLDGVTLATGDRILIKNQSSGAENGIYTVNASGAPTRAADADSGAELVDASCYVSEGTTQADTQWTCTTNAPITPGSTSLAFAQAGIGGFTAASPTEVLTGTDTAKGVTADALAALWEKGADVASATTTALGEGGYFHVTGTTTITDIDWATAKDGRVAWIIFDGILTLTHNATTLKLPGGANITTAAGDRACFVQDASDNVICLLYLRADGSPLNSAVLRSNATANFTAGYTASGYSAGTKSSGTFTPDPANGNLQYAVNGGAHTLAPPSTGGGNALSMVIQYTNNGSAGALTTSGFTKKTGDALTTVNGDDFLFHITVLNGFSHLNVVALQ</sequence>
<organism evidence="1 2">
    <name type="scientific">Mesorhizobium newzealandense</name>
    <dbReference type="NCBI Taxonomy" id="1300302"/>
    <lineage>
        <taxon>Bacteria</taxon>
        <taxon>Pseudomonadati</taxon>
        <taxon>Pseudomonadota</taxon>
        <taxon>Alphaproteobacteria</taxon>
        <taxon>Hyphomicrobiales</taxon>
        <taxon>Phyllobacteriaceae</taxon>
        <taxon>Mesorhizobium</taxon>
    </lineage>
</organism>
<dbReference type="EMBL" id="JBHUGZ010000017">
    <property type="protein sequence ID" value="MFD1985897.1"/>
    <property type="molecule type" value="Genomic_DNA"/>
</dbReference>
<dbReference type="Proteomes" id="UP001597405">
    <property type="component" value="Unassembled WGS sequence"/>
</dbReference>
<proteinExistence type="predicted"/>
<evidence type="ECO:0000313" key="2">
    <source>
        <dbReference type="Proteomes" id="UP001597405"/>
    </source>
</evidence>
<reference evidence="2" key="1">
    <citation type="journal article" date="2019" name="Int. J. Syst. Evol. Microbiol.">
        <title>The Global Catalogue of Microorganisms (GCM) 10K type strain sequencing project: providing services to taxonomists for standard genome sequencing and annotation.</title>
        <authorList>
            <consortium name="The Broad Institute Genomics Platform"/>
            <consortium name="The Broad Institute Genome Sequencing Center for Infectious Disease"/>
            <person name="Wu L."/>
            <person name="Ma J."/>
        </authorList>
    </citation>
    <scope>NUCLEOTIDE SEQUENCE [LARGE SCALE GENOMIC DNA]</scope>
    <source>
        <strain evidence="2">CGMCC 1.16225</strain>
    </source>
</reference>
<evidence type="ECO:0000313" key="1">
    <source>
        <dbReference type="EMBL" id="MFD1985897.1"/>
    </source>
</evidence>
<name>A0ABW4UI98_9HYPH</name>